<dbReference type="GO" id="GO:0007005">
    <property type="term" value="P:mitochondrion organization"/>
    <property type="evidence" value="ECO:0007669"/>
    <property type="project" value="TreeGrafter"/>
</dbReference>
<dbReference type="FunFam" id="1.10.8.60:FF:000001">
    <property type="entry name" value="ATP-dependent zinc metalloprotease FtsH"/>
    <property type="match status" value="1"/>
</dbReference>
<dbReference type="FunFam" id="3.40.50.300:FF:000175">
    <property type="entry name" value="ATP-dependent zinc metalloprotease FTSH 4"/>
    <property type="match status" value="1"/>
</dbReference>
<dbReference type="InterPro" id="IPR041569">
    <property type="entry name" value="AAA_lid_3"/>
</dbReference>
<evidence type="ECO:0000256" key="12">
    <source>
        <dbReference type="ARBA" id="ARBA00023136"/>
    </source>
</evidence>
<comment type="caution">
    <text evidence="15">The sequence shown here is derived from an EMBL/GenBank/DDBJ whole genome shotgun (WGS) entry which is preliminary data.</text>
</comment>
<dbReference type="InterPro" id="IPR003960">
    <property type="entry name" value="ATPase_AAA_CS"/>
</dbReference>
<dbReference type="InterPro" id="IPR048438">
    <property type="entry name" value="Yme1-like_N"/>
</dbReference>
<proteinExistence type="inferred from homology"/>
<dbReference type="GO" id="GO:0016887">
    <property type="term" value="F:ATP hydrolysis activity"/>
    <property type="evidence" value="ECO:0007669"/>
    <property type="project" value="InterPro"/>
</dbReference>
<evidence type="ECO:0000256" key="1">
    <source>
        <dbReference type="ARBA" id="ARBA00001947"/>
    </source>
</evidence>
<evidence type="ECO:0000256" key="5">
    <source>
        <dbReference type="ARBA" id="ARBA00022670"/>
    </source>
</evidence>
<dbReference type="Gene3D" id="1.10.8.60">
    <property type="match status" value="1"/>
</dbReference>
<dbReference type="PROSITE" id="PS00674">
    <property type="entry name" value="AAA"/>
    <property type="match status" value="1"/>
</dbReference>
<comment type="subcellular location">
    <subcellularLocation>
        <location evidence="2">Membrane</location>
    </subcellularLocation>
</comment>
<comment type="similarity">
    <text evidence="3">In the C-terminal section; belongs to the peptidase M41 family.</text>
</comment>
<dbReference type="GO" id="GO:0046872">
    <property type="term" value="F:metal ion binding"/>
    <property type="evidence" value="ECO:0007669"/>
    <property type="project" value="UniProtKB-KW"/>
</dbReference>
<keyword evidence="5" id="KW-0645">Protease</keyword>
<dbReference type="PANTHER" id="PTHR23076:SF97">
    <property type="entry name" value="ATP-DEPENDENT ZINC METALLOPROTEASE YME1L1"/>
    <property type="match status" value="1"/>
</dbReference>
<keyword evidence="9" id="KW-0862">Zinc</keyword>
<dbReference type="SUPFAM" id="SSF52540">
    <property type="entry name" value="P-loop containing nucleoside triphosphate hydrolases"/>
    <property type="match status" value="1"/>
</dbReference>
<keyword evidence="11" id="KW-0482">Metalloprotease</keyword>
<evidence type="ECO:0000256" key="11">
    <source>
        <dbReference type="ARBA" id="ARBA00023049"/>
    </source>
</evidence>
<feature type="domain" description="AAA+ ATPase" evidence="14">
    <location>
        <begin position="388"/>
        <end position="524"/>
    </location>
</feature>
<sequence>MAFHASGLPSIAAATSDLWPSIASTLLVPWRGTYIPPTPTARPSRTAAAHQPRSPTDENARGEPLLRAVTRPKTELPDFLRDAVLSPRFLDRRLAHASPTNIFSDLSTMSSRSLAMANPLMRRSYAILMARPLTTLPGFRSMSTHQPSRMQQFSWIKMQHPSRNMQSRGFGTSGVPRDLLANREAAANRNPNSATAQNSFYQLLLKANMPAIVVERYQSGRFATNEAADEAYQTALATINGTAGVAVGDSALSASGLNPSKLQVVGQAVAAHRAGGNMAFSAGSNGGKNGPLHVIVDETFGTAALRWIKFLLWFGLCAYLSLVLVTMVVEGMTTLKRPSKVDGIDPKAESQKARFTDVHGCDEAKEELQELVDFLRNPDKFSTLGGKLPKGVLLVGPPGTGKTLLARAVAGEAGVPFFYMSGSEFDEIYVGVGAKRVRELFNAAKAKAPSIIFIDELDAIGGRRNSRDATYVRQTLNQLLTEMDGFSQNSGVILLGATNFPESLDKALTRPGRFDRHVAVTLPDVRGRIAILKHHAKKIKIGSDVKVEAIAARTSGLSGAELENIVNQAAVHASKEKAKAVMQSHFEWAKDKVIMGAEKRSMVITPKEKEMTAYHEAGHALVAYYAKDNATELYKVTVLPRGQSLGHTAFLPAMDKYSYSVRDYLGRIDRAMGGKVAEEIVYGNEYVTSGVSQDLDSATRTAWQMVAQLGMSERLGPVEYLRKYERLSSETRAMVEAEVKKVLDESYARARTLLLSKRKELDLLAKALVEYETLDRTEVEKVLRGERLEGRISVPPGPMAVPKPQQSIEPGLPIPPLPGSGPDGEGAGPGSPPPPPPAPARQIAEPSKENRKGGE</sequence>
<organism evidence="15 16">
    <name type="scientific">Parachaetomium inaequale</name>
    <dbReference type="NCBI Taxonomy" id="2588326"/>
    <lineage>
        <taxon>Eukaryota</taxon>
        <taxon>Fungi</taxon>
        <taxon>Dikarya</taxon>
        <taxon>Ascomycota</taxon>
        <taxon>Pezizomycotina</taxon>
        <taxon>Sordariomycetes</taxon>
        <taxon>Sordariomycetidae</taxon>
        <taxon>Sordariales</taxon>
        <taxon>Chaetomiaceae</taxon>
        <taxon>Parachaetomium</taxon>
    </lineage>
</organism>
<dbReference type="Gene3D" id="3.40.50.300">
    <property type="entry name" value="P-loop containing nucleotide triphosphate hydrolases"/>
    <property type="match status" value="1"/>
</dbReference>
<evidence type="ECO:0000313" key="15">
    <source>
        <dbReference type="EMBL" id="KAK4031708.1"/>
    </source>
</evidence>
<keyword evidence="10" id="KW-0067">ATP-binding</keyword>
<evidence type="ECO:0000256" key="10">
    <source>
        <dbReference type="ARBA" id="ARBA00022840"/>
    </source>
</evidence>
<evidence type="ECO:0000256" key="7">
    <source>
        <dbReference type="ARBA" id="ARBA00022741"/>
    </source>
</evidence>
<keyword evidence="6" id="KW-0479">Metal-binding</keyword>
<comment type="cofactor">
    <cofactor evidence="1">
        <name>Zn(2+)</name>
        <dbReference type="ChEBI" id="CHEBI:29105"/>
    </cofactor>
</comment>
<dbReference type="AlphaFoldDB" id="A0AAN6SLG8"/>
<dbReference type="Proteomes" id="UP001303115">
    <property type="component" value="Unassembled WGS sequence"/>
</dbReference>
<dbReference type="InterPro" id="IPR027417">
    <property type="entry name" value="P-loop_NTPase"/>
</dbReference>
<gene>
    <name evidence="15" type="ORF">C8A01DRAFT_41845</name>
</gene>
<dbReference type="SUPFAM" id="SSF140990">
    <property type="entry name" value="FtsH protease domain-like"/>
    <property type="match status" value="1"/>
</dbReference>
<evidence type="ECO:0000256" key="2">
    <source>
        <dbReference type="ARBA" id="ARBA00004370"/>
    </source>
</evidence>
<dbReference type="Pfam" id="PF17862">
    <property type="entry name" value="AAA_lid_3"/>
    <property type="match status" value="1"/>
</dbReference>
<comment type="similarity">
    <text evidence="4">In the N-terminal section; belongs to the AAA ATPase family.</text>
</comment>
<dbReference type="Pfam" id="PF01434">
    <property type="entry name" value="Peptidase_M41"/>
    <property type="match status" value="1"/>
</dbReference>
<dbReference type="InterPro" id="IPR003593">
    <property type="entry name" value="AAA+_ATPase"/>
</dbReference>
<evidence type="ECO:0000313" key="16">
    <source>
        <dbReference type="Proteomes" id="UP001303115"/>
    </source>
</evidence>
<dbReference type="FunFam" id="1.20.58.760:FF:000001">
    <property type="entry name" value="ATP-dependent zinc metalloprotease FtsH"/>
    <property type="match status" value="1"/>
</dbReference>
<dbReference type="InterPro" id="IPR003959">
    <property type="entry name" value="ATPase_AAA_core"/>
</dbReference>
<dbReference type="InterPro" id="IPR037219">
    <property type="entry name" value="Peptidase_M41-like"/>
</dbReference>
<keyword evidence="7" id="KW-0547">Nucleotide-binding</keyword>
<dbReference type="HAMAP" id="MF_01458">
    <property type="entry name" value="FtsH"/>
    <property type="match status" value="1"/>
</dbReference>
<keyword evidence="16" id="KW-1185">Reference proteome</keyword>
<evidence type="ECO:0000256" key="4">
    <source>
        <dbReference type="ARBA" id="ARBA00010550"/>
    </source>
</evidence>
<feature type="compositionally biased region" description="Pro residues" evidence="13">
    <location>
        <begin position="830"/>
        <end position="839"/>
    </location>
</feature>
<dbReference type="GO" id="GO:0005743">
    <property type="term" value="C:mitochondrial inner membrane"/>
    <property type="evidence" value="ECO:0007669"/>
    <property type="project" value="TreeGrafter"/>
</dbReference>
<feature type="compositionally biased region" description="Basic and acidic residues" evidence="13">
    <location>
        <begin position="846"/>
        <end position="855"/>
    </location>
</feature>
<dbReference type="GO" id="GO:0004176">
    <property type="term" value="F:ATP-dependent peptidase activity"/>
    <property type="evidence" value="ECO:0007669"/>
    <property type="project" value="InterPro"/>
</dbReference>
<dbReference type="EMBL" id="MU854722">
    <property type="protein sequence ID" value="KAK4031708.1"/>
    <property type="molecule type" value="Genomic_DNA"/>
</dbReference>
<dbReference type="GO" id="GO:0006515">
    <property type="term" value="P:protein quality control for misfolded or incompletely synthesized proteins"/>
    <property type="evidence" value="ECO:0007669"/>
    <property type="project" value="TreeGrafter"/>
</dbReference>
<evidence type="ECO:0000256" key="6">
    <source>
        <dbReference type="ARBA" id="ARBA00022723"/>
    </source>
</evidence>
<dbReference type="InterPro" id="IPR005936">
    <property type="entry name" value="FtsH"/>
</dbReference>
<accession>A0AAN6SLG8</accession>
<name>A0AAN6SLG8_9PEZI</name>
<evidence type="ECO:0000256" key="13">
    <source>
        <dbReference type="SAM" id="MobiDB-lite"/>
    </source>
</evidence>
<dbReference type="SMART" id="SM00382">
    <property type="entry name" value="AAA"/>
    <property type="match status" value="1"/>
</dbReference>
<dbReference type="GO" id="GO:0004222">
    <property type="term" value="F:metalloendopeptidase activity"/>
    <property type="evidence" value="ECO:0007669"/>
    <property type="project" value="InterPro"/>
</dbReference>
<evidence type="ECO:0000256" key="3">
    <source>
        <dbReference type="ARBA" id="ARBA00010044"/>
    </source>
</evidence>
<dbReference type="Pfam" id="PF21232">
    <property type="entry name" value="Yme1-like_N"/>
    <property type="match status" value="1"/>
</dbReference>
<dbReference type="CDD" id="cd19501">
    <property type="entry name" value="RecA-like_FtsH"/>
    <property type="match status" value="1"/>
</dbReference>
<dbReference type="InterPro" id="IPR000642">
    <property type="entry name" value="Peptidase_M41"/>
</dbReference>
<protein>
    <submittedName>
        <fullName evidence="15">P-loop containing nucleoside triphosphate hydrolase protein</fullName>
    </submittedName>
</protein>
<reference evidence="16" key="1">
    <citation type="journal article" date="2023" name="Mol. Phylogenet. Evol.">
        <title>Genome-scale phylogeny and comparative genomics of the fungal order Sordariales.</title>
        <authorList>
            <person name="Hensen N."/>
            <person name="Bonometti L."/>
            <person name="Westerberg I."/>
            <person name="Brannstrom I.O."/>
            <person name="Guillou S."/>
            <person name="Cros-Aarteil S."/>
            <person name="Calhoun S."/>
            <person name="Haridas S."/>
            <person name="Kuo A."/>
            <person name="Mondo S."/>
            <person name="Pangilinan J."/>
            <person name="Riley R."/>
            <person name="LaButti K."/>
            <person name="Andreopoulos B."/>
            <person name="Lipzen A."/>
            <person name="Chen C."/>
            <person name="Yan M."/>
            <person name="Daum C."/>
            <person name="Ng V."/>
            <person name="Clum A."/>
            <person name="Steindorff A."/>
            <person name="Ohm R.A."/>
            <person name="Martin F."/>
            <person name="Silar P."/>
            <person name="Natvig D.O."/>
            <person name="Lalanne C."/>
            <person name="Gautier V."/>
            <person name="Ament-Velasquez S.L."/>
            <person name="Kruys A."/>
            <person name="Hutchinson M.I."/>
            <person name="Powell A.J."/>
            <person name="Barry K."/>
            <person name="Miller A.N."/>
            <person name="Grigoriev I.V."/>
            <person name="Debuchy R."/>
            <person name="Gladieux P."/>
            <person name="Hiltunen Thoren M."/>
            <person name="Johannesson H."/>
        </authorList>
    </citation>
    <scope>NUCLEOTIDE SEQUENCE [LARGE SCALE GENOMIC DNA]</scope>
    <source>
        <strain evidence="16">CBS 284.82</strain>
    </source>
</reference>
<dbReference type="GO" id="GO:0005524">
    <property type="term" value="F:ATP binding"/>
    <property type="evidence" value="ECO:0007669"/>
    <property type="project" value="UniProtKB-KW"/>
</dbReference>
<feature type="region of interest" description="Disordered" evidence="13">
    <location>
        <begin position="37"/>
        <end position="65"/>
    </location>
</feature>
<evidence type="ECO:0000256" key="8">
    <source>
        <dbReference type="ARBA" id="ARBA00022801"/>
    </source>
</evidence>
<keyword evidence="12" id="KW-0472">Membrane</keyword>
<dbReference type="PANTHER" id="PTHR23076">
    <property type="entry name" value="METALLOPROTEASE M41 FTSH"/>
    <property type="match status" value="1"/>
</dbReference>
<dbReference type="Gene3D" id="1.20.58.760">
    <property type="entry name" value="Peptidase M41"/>
    <property type="match status" value="1"/>
</dbReference>
<evidence type="ECO:0000259" key="14">
    <source>
        <dbReference type="SMART" id="SM00382"/>
    </source>
</evidence>
<keyword evidence="8 15" id="KW-0378">Hydrolase</keyword>
<dbReference type="Pfam" id="PF00004">
    <property type="entry name" value="AAA"/>
    <property type="match status" value="1"/>
</dbReference>
<feature type="region of interest" description="Disordered" evidence="13">
    <location>
        <begin position="791"/>
        <end position="855"/>
    </location>
</feature>
<evidence type="ECO:0000256" key="9">
    <source>
        <dbReference type="ARBA" id="ARBA00022833"/>
    </source>
</evidence>